<comment type="cofactor">
    <cofactor evidence="4">
        <name>Mg(2+)</name>
        <dbReference type="ChEBI" id="CHEBI:18420"/>
    </cofactor>
</comment>
<protein>
    <recommendedName>
        <fullName evidence="4">5-formyltetrahydrofolate cyclo-ligase</fullName>
        <ecNumber evidence="4">6.3.3.2</ecNumber>
    </recommendedName>
</protein>
<dbReference type="PANTHER" id="PTHR23407:SF1">
    <property type="entry name" value="5-FORMYLTETRAHYDROFOLATE CYCLO-LIGASE"/>
    <property type="match status" value="1"/>
</dbReference>
<keyword evidence="2 4" id="KW-0547">Nucleotide-binding</keyword>
<evidence type="ECO:0000256" key="3">
    <source>
        <dbReference type="ARBA" id="ARBA00022840"/>
    </source>
</evidence>
<name>A0A4R0PLU4_9HYPH</name>
<keyword evidence="5" id="KW-0436">Ligase</keyword>
<dbReference type="EMBL" id="SJST01000001">
    <property type="protein sequence ID" value="TCD16389.1"/>
    <property type="molecule type" value="Genomic_DNA"/>
</dbReference>
<keyword evidence="4" id="KW-0460">Magnesium</keyword>
<evidence type="ECO:0000256" key="1">
    <source>
        <dbReference type="ARBA" id="ARBA00010638"/>
    </source>
</evidence>
<dbReference type="GO" id="GO:0009396">
    <property type="term" value="P:folic acid-containing compound biosynthetic process"/>
    <property type="evidence" value="ECO:0007669"/>
    <property type="project" value="TreeGrafter"/>
</dbReference>
<dbReference type="OrthoDB" id="9801938at2"/>
<dbReference type="GO" id="GO:0030272">
    <property type="term" value="F:5-formyltetrahydrofolate cyclo-ligase activity"/>
    <property type="evidence" value="ECO:0007669"/>
    <property type="project" value="UniProtKB-EC"/>
</dbReference>
<dbReference type="Gene3D" id="3.40.50.10420">
    <property type="entry name" value="NagB/RpiA/CoA transferase-like"/>
    <property type="match status" value="1"/>
</dbReference>
<dbReference type="Pfam" id="PF01812">
    <property type="entry name" value="5-FTHF_cyc-lig"/>
    <property type="match status" value="1"/>
</dbReference>
<dbReference type="GO" id="GO:0046872">
    <property type="term" value="F:metal ion binding"/>
    <property type="evidence" value="ECO:0007669"/>
    <property type="project" value="UniProtKB-KW"/>
</dbReference>
<keyword evidence="3 4" id="KW-0067">ATP-binding</keyword>
<proteinExistence type="inferred from homology"/>
<dbReference type="NCBIfam" id="TIGR02727">
    <property type="entry name" value="MTHFS_bact"/>
    <property type="match status" value="1"/>
</dbReference>
<comment type="catalytic activity">
    <reaction evidence="4">
        <text>(6S)-5-formyl-5,6,7,8-tetrahydrofolate + ATP = (6R)-5,10-methenyltetrahydrofolate + ADP + phosphate</text>
        <dbReference type="Rhea" id="RHEA:10488"/>
        <dbReference type="ChEBI" id="CHEBI:30616"/>
        <dbReference type="ChEBI" id="CHEBI:43474"/>
        <dbReference type="ChEBI" id="CHEBI:57455"/>
        <dbReference type="ChEBI" id="CHEBI:57457"/>
        <dbReference type="ChEBI" id="CHEBI:456216"/>
        <dbReference type="EC" id="6.3.3.2"/>
    </reaction>
</comment>
<sequence>MKKSAQDDGNTGGSAPCFAHELGIDADGAFVQIDPRQRLEVLRWRKAERERLIAKRLDFGAAERRAWSAEIVSRLAPLVMPAAGRTVGFCWPFRGEPDLRVLMEPVLENGGICALPVVIERGRPLVFRAWKPGDPLQKGVWNIPVPESGRDIVPDVVLPPVVGFDGSAYRLGYGGGFFDRTLAALSPRPRAIGVGYECARIRTIFPQPHDIAMDLIVTEKGVFSPAL</sequence>
<keyword evidence="4" id="KW-0479">Metal-binding</keyword>
<dbReference type="InterPro" id="IPR037171">
    <property type="entry name" value="NagB/RpiA_transferase-like"/>
</dbReference>
<dbReference type="GO" id="GO:0005524">
    <property type="term" value="F:ATP binding"/>
    <property type="evidence" value="ECO:0007669"/>
    <property type="project" value="UniProtKB-KW"/>
</dbReference>
<dbReference type="InterPro" id="IPR002698">
    <property type="entry name" value="FTHF_cligase"/>
</dbReference>
<dbReference type="Proteomes" id="UP000291301">
    <property type="component" value="Unassembled WGS sequence"/>
</dbReference>
<accession>A0A4R0PLU4</accession>
<dbReference type="AlphaFoldDB" id="A0A4R0PLU4"/>
<reference evidence="5 6" key="1">
    <citation type="journal article" date="2015" name="Antonie Van Leeuwenhoek">
        <title>Oricola cellulosilytica gen. nov., sp. nov., a cellulose-degrading bacterium of the family Phyllobacteriaceae isolated from surface seashore water, and emended descriptions of Mesorhizobium loti and Phyllobacterium myrsinacearum.</title>
        <authorList>
            <person name="Hameed A."/>
            <person name="Shahina M."/>
            <person name="Lai W.A."/>
            <person name="Lin S.Y."/>
            <person name="Young L.S."/>
            <person name="Liu Y.C."/>
            <person name="Hsu Y.H."/>
            <person name="Young C.C."/>
        </authorList>
    </citation>
    <scope>NUCLEOTIDE SEQUENCE [LARGE SCALE GENOMIC DNA]</scope>
    <source>
        <strain evidence="5 6">KCTC 52183</strain>
    </source>
</reference>
<dbReference type="GO" id="GO:0035999">
    <property type="term" value="P:tetrahydrofolate interconversion"/>
    <property type="evidence" value="ECO:0007669"/>
    <property type="project" value="TreeGrafter"/>
</dbReference>
<comment type="similarity">
    <text evidence="1 4">Belongs to the 5-formyltetrahydrofolate cyclo-ligase family.</text>
</comment>
<dbReference type="RefSeq" id="WP_131565209.1">
    <property type="nucleotide sequence ID" value="NZ_JAINFK010000001.1"/>
</dbReference>
<comment type="caution">
    <text evidence="5">The sequence shown here is derived from an EMBL/GenBank/DDBJ whole genome shotgun (WGS) entry which is preliminary data.</text>
</comment>
<dbReference type="SUPFAM" id="SSF100950">
    <property type="entry name" value="NagB/RpiA/CoA transferase-like"/>
    <property type="match status" value="1"/>
</dbReference>
<evidence type="ECO:0000256" key="4">
    <source>
        <dbReference type="RuleBase" id="RU361279"/>
    </source>
</evidence>
<evidence type="ECO:0000313" key="5">
    <source>
        <dbReference type="EMBL" id="TCD16389.1"/>
    </source>
</evidence>
<dbReference type="InterPro" id="IPR024185">
    <property type="entry name" value="FTHF_cligase-like_sf"/>
</dbReference>
<evidence type="ECO:0000313" key="6">
    <source>
        <dbReference type="Proteomes" id="UP000291301"/>
    </source>
</evidence>
<evidence type="ECO:0000256" key="2">
    <source>
        <dbReference type="ARBA" id="ARBA00022741"/>
    </source>
</evidence>
<organism evidence="5 6">
    <name type="scientific">Oricola cellulosilytica</name>
    <dbReference type="NCBI Taxonomy" id="1429082"/>
    <lineage>
        <taxon>Bacteria</taxon>
        <taxon>Pseudomonadati</taxon>
        <taxon>Pseudomonadota</taxon>
        <taxon>Alphaproteobacteria</taxon>
        <taxon>Hyphomicrobiales</taxon>
        <taxon>Ahrensiaceae</taxon>
        <taxon>Oricola</taxon>
    </lineage>
</organism>
<gene>
    <name evidence="5" type="ORF">E0D97_02885</name>
</gene>
<dbReference type="EC" id="6.3.3.2" evidence="4"/>
<dbReference type="PANTHER" id="PTHR23407">
    <property type="entry name" value="ATPASE INHIBITOR/5-FORMYLTETRAHYDROFOLATE CYCLO-LIGASE"/>
    <property type="match status" value="1"/>
</dbReference>
<keyword evidence="6" id="KW-1185">Reference proteome</keyword>